<name>A0AAN8FPU8_TRICO</name>
<feature type="region of interest" description="Disordered" evidence="1">
    <location>
        <begin position="125"/>
        <end position="144"/>
    </location>
</feature>
<comment type="caution">
    <text evidence="2">The sequence shown here is derived from an EMBL/GenBank/DDBJ whole genome shotgun (WGS) entry which is preliminary data.</text>
</comment>
<evidence type="ECO:0000313" key="3">
    <source>
        <dbReference type="Proteomes" id="UP001331761"/>
    </source>
</evidence>
<feature type="compositionally biased region" description="Polar residues" evidence="1">
    <location>
        <begin position="374"/>
        <end position="387"/>
    </location>
</feature>
<evidence type="ECO:0000256" key="1">
    <source>
        <dbReference type="SAM" id="MobiDB-lite"/>
    </source>
</evidence>
<feature type="compositionally biased region" description="Basic and acidic residues" evidence="1">
    <location>
        <begin position="79"/>
        <end position="89"/>
    </location>
</feature>
<feature type="compositionally biased region" description="Low complexity" evidence="1">
    <location>
        <begin position="319"/>
        <end position="338"/>
    </location>
</feature>
<dbReference type="AlphaFoldDB" id="A0AAN8FPU8"/>
<dbReference type="Proteomes" id="UP001331761">
    <property type="component" value="Unassembled WGS sequence"/>
</dbReference>
<proteinExistence type="predicted"/>
<sequence>MLPDMENLSDAEKQHIQNVLEKAESRIPYMIKKPLSHQLTARTESIQSSEAVSITVSRNSLDDGYDNQIRSIDDAIRKMEQRAESERNSESPLQSSLKPSKTEEVDEALNIVATASSEIAATKAASSEGIPEVPSASSPSSVSSIGGFGSLLRKASSALFHATDIWGKEPVSGAEAEVSTAVTPAETLNLEEIEHIQKVSKLAERDIDHPTTSGTRVLKADAKQSGKSEGESELTAEELEHIRKVSESAEKDLSDFMVGKAGLSKSARPSEAGKQGGIELTQEELDHINRIAQLAMQDESTRGPGQYGQVNGQQDRRSSPTASPSSSSLFSKGFSGFGLNTIKSVLHGTEEEKSSARETAEGESKAPEIPHVDTIQSVTTSPKESVE</sequence>
<feature type="compositionally biased region" description="Low complexity" evidence="1">
    <location>
        <begin position="133"/>
        <end position="144"/>
    </location>
</feature>
<dbReference type="EMBL" id="WIXE01021599">
    <property type="protein sequence ID" value="KAK5968243.1"/>
    <property type="molecule type" value="Genomic_DNA"/>
</dbReference>
<evidence type="ECO:0000313" key="2">
    <source>
        <dbReference type="EMBL" id="KAK5968243.1"/>
    </source>
</evidence>
<accession>A0AAN8FPU8</accession>
<reference evidence="2 3" key="1">
    <citation type="submission" date="2019-10" db="EMBL/GenBank/DDBJ databases">
        <title>Assembly and Annotation for the nematode Trichostrongylus colubriformis.</title>
        <authorList>
            <person name="Martin J."/>
        </authorList>
    </citation>
    <scope>NUCLEOTIDE SEQUENCE [LARGE SCALE GENOMIC DNA]</scope>
    <source>
        <strain evidence="2">G859</strain>
        <tissue evidence="2">Whole worm</tissue>
    </source>
</reference>
<protein>
    <submittedName>
        <fullName evidence="2">Uncharacterized protein</fullName>
    </submittedName>
</protein>
<keyword evidence="3" id="KW-1185">Reference proteome</keyword>
<organism evidence="2 3">
    <name type="scientific">Trichostrongylus colubriformis</name>
    <name type="common">Black scour worm</name>
    <dbReference type="NCBI Taxonomy" id="6319"/>
    <lineage>
        <taxon>Eukaryota</taxon>
        <taxon>Metazoa</taxon>
        <taxon>Ecdysozoa</taxon>
        <taxon>Nematoda</taxon>
        <taxon>Chromadorea</taxon>
        <taxon>Rhabditida</taxon>
        <taxon>Rhabditina</taxon>
        <taxon>Rhabditomorpha</taxon>
        <taxon>Strongyloidea</taxon>
        <taxon>Trichostrongylidae</taxon>
        <taxon>Trichostrongylus</taxon>
    </lineage>
</organism>
<feature type="compositionally biased region" description="Basic and acidic residues" evidence="1">
    <location>
        <begin position="348"/>
        <end position="371"/>
    </location>
</feature>
<feature type="non-terminal residue" evidence="2">
    <location>
        <position position="387"/>
    </location>
</feature>
<feature type="compositionally biased region" description="Polar residues" evidence="1">
    <location>
        <begin position="90"/>
        <end position="99"/>
    </location>
</feature>
<feature type="compositionally biased region" description="Basic and acidic residues" evidence="1">
    <location>
        <begin position="238"/>
        <end position="254"/>
    </location>
</feature>
<gene>
    <name evidence="2" type="ORF">GCK32_022031</name>
</gene>
<feature type="region of interest" description="Disordered" evidence="1">
    <location>
        <begin position="79"/>
        <end position="105"/>
    </location>
</feature>
<feature type="compositionally biased region" description="Basic and acidic residues" evidence="1">
    <location>
        <begin position="218"/>
        <end position="230"/>
    </location>
</feature>
<feature type="region of interest" description="Disordered" evidence="1">
    <location>
        <begin position="201"/>
        <end position="387"/>
    </location>
</feature>